<evidence type="ECO:0000259" key="1">
    <source>
        <dbReference type="PROSITE" id="PS50022"/>
    </source>
</evidence>
<gene>
    <name evidence="2" type="ORF">M9Y10_036441</name>
</gene>
<dbReference type="PROSITE" id="PS50022">
    <property type="entry name" value="FA58C_3"/>
    <property type="match status" value="1"/>
</dbReference>
<evidence type="ECO:0000313" key="2">
    <source>
        <dbReference type="EMBL" id="KAK8837445.1"/>
    </source>
</evidence>
<organism evidence="2 3">
    <name type="scientific">Tritrichomonas musculus</name>
    <dbReference type="NCBI Taxonomy" id="1915356"/>
    <lineage>
        <taxon>Eukaryota</taxon>
        <taxon>Metamonada</taxon>
        <taxon>Parabasalia</taxon>
        <taxon>Tritrichomonadida</taxon>
        <taxon>Tritrichomonadidae</taxon>
        <taxon>Tritrichomonas</taxon>
    </lineage>
</organism>
<dbReference type="Pfam" id="PF00754">
    <property type="entry name" value="F5_F8_type_C"/>
    <property type="match status" value="1"/>
</dbReference>
<name>A0ABR2GU42_9EUKA</name>
<feature type="domain" description="F5/8 type C" evidence="1">
    <location>
        <begin position="262"/>
        <end position="425"/>
    </location>
</feature>
<evidence type="ECO:0000313" key="3">
    <source>
        <dbReference type="Proteomes" id="UP001470230"/>
    </source>
</evidence>
<reference evidence="2 3" key="1">
    <citation type="submission" date="2024-04" db="EMBL/GenBank/DDBJ databases">
        <title>Tritrichomonas musculus Genome.</title>
        <authorList>
            <person name="Alves-Ferreira E."/>
            <person name="Grigg M."/>
            <person name="Lorenzi H."/>
            <person name="Galac M."/>
        </authorList>
    </citation>
    <scope>NUCLEOTIDE SEQUENCE [LARGE SCALE GENOMIC DNA]</scope>
    <source>
        <strain evidence="2 3">EAF2021</strain>
    </source>
</reference>
<dbReference type="InterPro" id="IPR000421">
    <property type="entry name" value="FA58C"/>
</dbReference>
<dbReference type="SUPFAM" id="SSF49785">
    <property type="entry name" value="Galactose-binding domain-like"/>
    <property type="match status" value="1"/>
</dbReference>
<protein>
    <recommendedName>
        <fullName evidence="1">F5/8 type C domain-containing protein</fullName>
    </recommendedName>
</protein>
<accession>A0ABR2GU42</accession>
<dbReference type="EMBL" id="JAPFFF010000059">
    <property type="protein sequence ID" value="KAK8837445.1"/>
    <property type="molecule type" value="Genomic_DNA"/>
</dbReference>
<dbReference type="Proteomes" id="UP001470230">
    <property type="component" value="Unassembled WGS sequence"/>
</dbReference>
<proteinExistence type="predicted"/>
<dbReference type="InterPro" id="IPR008979">
    <property type="entry name" value="Galactose-bd-like_sf"/>
</dbReference>
<dbReference type="Gene3D" id="2.60.120.260">
    <property type="entry name" value="Galactose-binding domain-like"/>
    <property type="match status" value="1"/>
</dbReference>
<sequence>MTCVIKLKKSSILQVPFHIYQKDFTFIINGERIETNKFVADLLSPKILKIHYNEPTFSEYSITTRSKGNFQNILNLIKFGDLEINETEIPYLSEIVDQLGIEQISINIPSIEITCDNVIGMIKEHAQTKYFYKSNLENEIDFVSEHFSELNSEQIEELMKVGDDILEQIIGNEKLSLESEDQLLRFVSDLYEKDVKYSNFYEYVIFSNIELSSMKEFISKFDQEDLTRSTWESLAKCLLNEKVVNNRRYRMKRKSVKEIPFSDNNLKGIFSYLRTQSDINDEVRVTYSSCEGGDAKLLLDIENSNNFYTKNSANSWICFEFTNHKIIPSNYTIKSYGSKTNGHHLKSWKIEVSEDGNSWTKVDEQKDCPFLNGPHQTHTFLIDYGKIESKEEGIKYIRIYMTGPSWYSPGTYYYLDLCSIEFYGELF</sequence>
<keyword evidence="3" id="KW-1185">Reference proteome</keyword>
<comment type="caution">
    <text evidence="2">The sequence shown here is derived from an EMBL/GenBank/DDBJ whole genome shotgun (WGS) entry which is preliminary data.</text>
</comment>